<dbReference type="FunFam" id="1.20.120.180:FF:000002">
    <property type="entry name" value="Proteasome activator complex subunit 1"/>
    <property type="match status" value="1"/>
</dbReference>
<dbReference type="GO" id="GO:0061136">
    <property type="term" value="P:regulation of proteasomal protein catabolic process"/>
    <property type="evidence" value="ECO:0007669"/>
    <property type="project" value="TreeGrafter"/>
</dbReference>
<dbReference type="Proteomes" id="UP000308199">
    <property type="component" value="Unassembled WGS sequence"/>
</dbReference>
<evidence type="ECO:0000259" key="4">
    <source>
        <dbReference type="Pfam" id="PF02251"/>
    </source>
</evidence>
<comment type="similarity">
    <text evidence="1">Belongs to the PA28 family.</text>
</comment>
<feature type="domain" description="Proteasome activator PA28 N-terminal" evidence="4">
    <location>
        <begin position="6"/>
        <end position="43"/>
    </location>
</feature>
<dbReference type="GO" id="GO:0005737">
    <property type="term" value="C:cytoplasm"/>
    <property type="evidence" value="ECO:0007669"/>
    <property type="project" value="TreeGrafter"/>
</dbReference>
<feature type="compositionally biased region" description="Basic and acidic residues" evidence="3">
    <location>
        <begin position="68"/>
        <end position="86"/>
    </location>
</feature>
<evidence type="ECO:0000256" key="3">
    <source>
        <dbReference type="SAM" id="MobiDB-lite"/>
    </source>
</evidence>
<sequence>MPTNPELSDKLRAYQDKIADRAEDIIFNVFPKKLFDLQDLVDASSDPSDPFNIANASTSTDPTVYPDPSRDQRQESKKRKVIDGEGRTTSPNTTENARYAEHVHANKHIEGVHAQLKKECEELALLCTEVEMWLNSTMPKIEDGDNFGVEIQEQALVELHRCQQSAYNLRDSARQHHLTRAKICSKLIKYPNVEDYTLTLKEHDEKVLYAARVDLFDLRSIYAVMINIFHKNIAKIRAPKANNSIALY</sequence>
<dbReference type="PANTHER" id="PTHR10660:SF2">
    <property type="entry name" value="LD45860P"/>
    <property type="match status" value="1"/>
</dbReference>
<dbReference type="GO" id="GO:0061133">
    <property type="term" value="F:endopeptidase activator activity"/>
    <property type="evidence" value="ECO:0007669"/>
    <property type="project" value="TreeGrafter"/>
</dbReference>
<evidence type="ECO:0000256" key="2">
    <source>
        <dbReference type="ARBA" id="ARBA00022942"/>
    </source>
</evidence>
<dbReference type="EMBL" id="SGPK01000201">
    <property type="protein sequence ID" value="THH06343.1"/>
    <property type="molecule type" value="Genomic_DNA"/>
</dbReference>
<dbReference type="GO" id="GO:0008537">
    <property type="term" value="C:proteasome activator complex"/>
    <property type="evidence" value="ECO:0007669"/>
    <property type="project" value="InterPro"/>
</dbReference>
<dbReference type="OrthoDB" id="6591885at2759"/>
<proteinExistence type="inferred from homology"/>
<dbReference type="InterPro" id="IPR003186">
    <property type="entry name" value="PA28_C"/>
</dbReference>
<dbReference type="InterPro" id="IPR036997">
    <property type="entry name" value="PA28_C_sf"/>
</dbReference>
<dbReference type="PANTHER" id="PTHR10660">
    <property type="entry name" value="PROTEASOME REGULATOR PA28"/>
    <property type="match status" value="1"/>
</dbReference>
<dbReference type="Pfam" id="PF02252">
    <property type="entry name" value="PA28_C"/>
    <property type="match status" value="1"/>
</dbReference>
<dbReference type="GO" id="GO:0005654">
    <property type="term" value="C:nucleoplasm"/>
    <property type="evidence" value="ECO:0007669"/>
    <property type="project" value="TreeGrafter"/>
</dbReference>
<name>A0A4V3XCL7_9AGAM</name>
<organism evidence="6 7">
    <name type="scientific">Phellinidium pouzarii</name>
    <dbReference type="NCBI Taxonomy" id="167371"/>
    <lineage>
        <taxon>Eukaryota</taxon>
        <taxon>Fungi</taxon>
        <taxon>Dikarya</taxon>
        <taxon>Basidiomycota</taxon>
        <taxon>Agaricomycotina</taxon>
        <taxon>Agaricomycetes</taxon>
        <taxon>Hymenochaetales</taxon>
        <taxon>Hymenochaetaceae</taxon>
        <taxon>Phellinidium</taxon>
    </lineage>
</organism>
<accession>A0A4V3XCL7</accession>
<protein>
    <recommendedName>
        <fullName evidence="8">Proteasome activator PA28 C-terminal domain-containing protein</fullName>
    </recommendedName>
</protein>
<dbReference type="InterPro" id="IPR003185">
    <property type="entry name" value="Proteasome_activ_PA28_N"/>
</dbReference>
<keyword evidence="7" id="KW-1185">Reference proteome</keyword>
<dbReference type="AlphaFoldDB" id="A0A4V3XCL7"/>
<keyword evidence="2" id="KW-0647">Proteasome</keyword>
<evidence type="ECO:0000313" key="7">
    <source>
        <dbReference type="Proteomes" id="UP000308199"/>
    </source>
</evidence>
<evidence type="ECO:0008006" key="8">
    <source>
        <dbReference type="Google" id="ProtNLM"/>
    </source>
</evidence>
<dbReference type="Pfam" id="PF02251">
    <property type="entry name" value="PA28_N"/>
    <property type="match status" value="1"/>
</dbReference>
<dbReference type="InterPro" id="IPR036252">
    <property type="entry name" value="Proteasome_activ_sf"/>
</dbReference>
<gene>
    <name evidence="6" type="ORF">EW145_g4145</name>
</gene>
<evidence type="ECO:0000313" key="6">
    <source>
        <dbReference type="EMBL" id="THH06343.1"/>
    </source>
</evidence>
<evidence type="ECO:0000256" key="1">
    <source>
        <dbReference type="ARBA" id="ARBA00005883"/>
    </source>
</evidence>
<dbReference type="InterPro" id="IPR009077">
    <property type="entry name" value="Proteasome_activ_PA28"/>
</dbReference>
<feature type="region of interest" description="Disordered" evidence="3">
    <location>
        <begin position="48"/>
        <end position="95"/>
    </location>
</feature>
<comment type="caution">
    <text evidence="6">The sequence shown here is derived from an EMBL/GenBank/DDBJ whole genome shotgun (WGS) entry which is preliminary data.</text>
</comment>
<dbReference type="Gene3D" id="1.20.120.180">
    <property type="entry name" value="Proteasome activator pa28, C-terminal domain"/>
    <property type="match status" value="1"/>
</dbReference>
<feature type="domain" description="Proteasome activator PA28 C-terminal" evidence="5">
    <location>
        <begin position="103"/>
        <end position="244"/>
    </location>
</feature>
<dbReference type="SUPFAM" id="SSF47216">
    <property type="entry name" value="Proteasome activator"/>
    <property type="match status" value="1"/>
</dbReference>
<reference evidence="6 7" key="1">
    <citation type="submission" date="2019-02" db="EMBL/GenBank/DDBJ databases">
        <title>Genome sequencing of the rare red list fungi Phellinidium pouzarii.</title>
        <authorList>
            <person name="Buettner E."/>
            <person name="Kellner H."/>
        </authorList>
    </citation>
    <scope>NUCLEOTIDE SEQUENCE [LARGE SCALE GENOMIC DNA]</scope>
    <source>
        <strain evidence="6 7">DSM 108285</strain>
    </source>
</reference>
<evidence type="ECO:0000259" key="5">
    <source>
        <dbReference type="Pfam" id="PF02252"/>
    </source>
</evidence>
<dbReference type="GO" id="GO:2000045">
    <property type="term" value="P:regulation of G1/S transition of mitotic cell cycle"/>
    <property type="evidence" value="ECO:0007669"/>
    <property type="project" value="TreeGrafter"/>
</dbReference>